<proteinExistence type="predicted"/>
<feature type="domain" description="BTB" evidence="1">
    <location>
        <begin position="22"/>
        <end position="96"/>
    </location>
</feature>
<keyword evidence="3" id="KW-1185">Reference proteome</keyword>
<accession>A0A0D7ADT3</accession>
<dbReference type="Gene3D" id="3.30.710.10">
    <property type="entry name" value="Potassium Channel Kv1.1, Chain A"/>
    <property type="match status" value="1"/>
</dbReference>
<reference evidence="2 3" key="1">
    <citation type="journal article" date="2015" name="Fungal Genet. Biol.">
        <title>Evolution of novel wood decay mechanisms in Agaricales revealed by the genome sequences of Fistulina hepatica and Cylindrobasidium torrendii.</title>
        <authorList>
            <person name="Floudas D."/>
            <person name="Held B.W."/>
            <person name="Riley R."/>
            <person name="Nagy L.G."/>
            <person name="Koehler G."/>
            <person name="Ransdell A.S."/>
            <person name="Younus H."/>
            <person name="Chow J."/>
            <person name="Chiniquy J."/>
            <person name="Lipzen A."/>
            <person name="Tritt A."/>
            <person name="Sun H."/>
            <person name="Haridas S."/>
            <person name="LaButti K."/>
            <person name="Ohm R.A."/>
            <person name="Kues U."/>
            <person name="Blanchette R.A."/>
            <person name="Grigoriev I.V."/>
            <person name="Minto R.E."/>
            <person name="Hibbett D.S."/>
        </authorList>
    </citation>
    <scope>NUCLEOTIDE SEQUENCE [LARGE SCALE GENOMIC DNA]</scope>
    <source>
        <strain evidence="2 3">ATCC 64428</strain>
    </source>
</reference>
<gene>
    <name evidence="2" type="ORF">FISHEDRAFT_44045</name>
</gene>
<sequence length="253" mass="28697">MNQSNEHFSSLRRHEEYFLSGGDLFFLIQHTIFRVHRYFYERESDFFRNILATPASPGALRQGTAEANAIVLDNITPDEFAKFNWVFYNPKYSLYNRPVEDWTVILSLAHRWGFPEVHALAVRELEKLEFPDLDRIVVYHKYDVDRRLLVTRYAALCEREEPLTVEEGARLGMETAMTIAQGREIARAIPATPGGPRLPKAAGLPFEEMAVIIKNLFGVVPPSPVESPAGLIPRKASLSTATVSTLGSRIFCQ</sequence>
<evidence type="ECO:0000313" key="3">
    <source>
        <dbReference type="Proteomes" id="UP000054144"/>
    </source>
</evidence>
<dbReference type="InterPro" id="IPR000210">
    <property type="entry name" value="BTB/POZ_dom"/>
</dbReference>
<dbReference type="Pfam" id="PF00651">
    <property type="entry name" value="BTB"/>
    <property type="match status" value="1"/>
</dbReference>
<name>A0A0D7ADT3_9AGAR</name>
<dbReference type="AlphaFoldDB" id="A0A0D7ADT3"/>
<dbReference type="OrthoDB" id="9997739at2759"/>
<protein>
    <recommendedName>
        <fullName evidence="1">BTB domain-containing protein</fullName>
    </recommendedName>
</protein>
<organism evidence="2 3">
    <name type="scientific">Fistulina hepatica ATCC 64428</name>
    <dbReference type="NCBI Taxonomy" id="1128425"/>
    <lineage>
        <taxon>Eukaryota</taxon>
        <taxon>Fungi</taxon>
        <taxon>Dikarya</taxon>
        <taxon>Basidiomycota</taxon>
        <taxon>Agaricomycotina</taxon>
        <taxon>Agaricomycetes</taxon>
        <taxon>Agaricomycetidae</taxon>
        <taxon>Agaricales</taxon>
        <taxon>Fistulinaceae</taxon>
        <taxon>Fistulina</taxon>
    </lineage>
</organism>
<dbReference type="InterPro" id="IPR011333">
    <property type="entry name" value="SKP1/BTB/POZ_sf"/>
</dbReference>
<evidence type="ECO:0000259" key="1">
    <source>
        <dbReference type="PROSITE" id="PS50097"/>
    </source>
</evidence>
<dbReference type="SMART" id="SM00225">
    <property type="entry name" value="BTB"/>
    <property type="match status" value="1"/>
</dbReference>
<dbReference type="SUPFAM" id="SSF54695">
    <property type="entry name" value="POZ domain"/>
    <property type="match status" value="1"/>
</dbReference>
<dbReference type="Proteomes" id="UP000054144">
    <property type="component" value="Unassembled WGS sequence"/>
</dbReference>
<dbReference type="EMBL" id="KN881858">
    <property type="protein sequence ID" value="KIY48026.1"/>
    <property type="molecule type" value="Genomic_DNA"/>
</dbReference>
<dbReference type="PROSITE" id="PS50097">
    <property type="entry name" value="BTB"/>
    <property type="match status" value="1"/>
</dbReference>
<evidence type="ECO:0000313" key="2">
    <source>
        <dbReference type="EMBL" id="KIY48026.1"/>
    </source>
</evidence>